<feature type="compositionally biased region" description="Polar residues" evidence="15">
    <location>
        <begin position="834"/>
        <end position="844"/>
    </location>
</feature>
<evidence type="ECO:0000256" key="5">
    <source>
        <dbReference type="ARBA" id="ARBA00022679"/>
    </source>
</evidence>
<keyword evidence="19" id="KW-1185">Reference proteome</keyword>
<dbReference type="GO" id="GO:0006508">
    <property type="term" value="P:proteolysis"/>
    <property type="evidence" value="ECO:0007669"/>
    <property type="project" value="UniProtKB-KW"/>
</dbReference>
<evidence type="ECO:0000256" key="3">
    <source>
        <dbReference type="ARBA" id="ARBA00022670"/>
    </source>
</evidence>
<evidence type="ECO:0000256" key="9">
    <source>
        <dbReference type="ARBA" id="ARBA00022989"/>
    </source>
</evidence>
<dbReference type="PANTHER" id="PTHR32282">
    <property type="entry name" value="BINDING PROTEIN TRANSPEPTIDASE, PUTATIVE-RELATED"/>
    <property type="match status" value="1"/>
</dbReference>
<dbReference type="GO" id="GO:0071555">
    <property type="term" value="P:cell wall organization"/>
    <property type="evidence" value="ECO:0007669"/>
    <property type="project" value="UniProtKB-KW"/>
</dbReference>
<dbReference type="GO" id="GO:0008955">
    <property type="term" value="F:peptidoglycan glycosyltransferase activity"/>
    <property type="evidence" value="ECO:0007669"/>
    <property type="project" value="UniProtKB-EC"/>
</dbReference>
<name>A0AAJ8LVY7_9BACI</name>
<keyword evidence="2" id="KW-0121">Carboxypeptidase</keyword>
<accession>A0AAJ8LVY7</accession>
<feature type="compositionally biased region" description="Low complexity" evidence="15">
    <location>
        <begin position="1323"/>
        <end position="1356"/>
    </location>
</feature>
<dbReference type="GO" id="GO:0009002">
    <property type="term" value="F:serine-type D-Ala-D-Ala carboxypeptidase activity"/>
    <property type="evidence" value="ECO:0007669"/>
    <property type="project" value="UniProtKB-EC"/>
</dbReference>
<dbReference type="InterPro" id="IPR012338">
    <property type="entry name" value="Beta-lactam/transpept-like"/>
</dbReference>
<proteinExistence type="predicted"/>
<dbReference type="Gene3D" id="3.90.1310.40">
    <property type="match status" value="1"/>
</dbReference>
<evidence type="ECO:0000256" key="6">
    <source>
        <dbReference type="ARBA" id="ARBA00022692"/>
    </source>
</evidence>
<dbReference type="Gene3D" id="1.10.3810.10">
    <property type="entry name" value="Biosynthetic peptidoglycan transglycosylase-like"/>
    <property type="match status" value="1"/>
</dbReference>
<comment type="catalytic activity">
    <reaction evidence="14">
        <text>[GlcNAc-(1-&gt;4)-Mur2Ac(oyl-L-Ala-gamma-D-Glu-L-Lys-D-Ala-D-Ala)](n)-di-trans,octa-cis-undecaprenyl diphosphate + beta-D-GlcNAc-(1-&gt;4)-Mur2Ac(oyl-L-Ala-gamma-D-Glu-L-Lys-D-Ala-D-Ala)-di-trans,octa-cis-undecaprenyl diphosphate = [GlcNAc-(1-&gt;4)-Mur2Ac(oyl-L-Ala-gamma-D-Glu-L-Lys-D-Ala-D-Ala)](n+1)-di-trans,octa-cis-undecaprenyl diphosphate + di-trans,octa-cis-undecaprenyl diphosphate + H(+)</text>
        <dbReference type="Rhea" id="RHEA:23708"/>
        <dbReference type="Rhea" id="RHEA-COMP:9602"/>
        <dbReference type="Rhea" id="RHEA-COMP:9603"/>
        <dbReference type="ChEBI" id="CHEBI:15378"/>
        <dbReference type="ChEBI" id="CHEBI:58405"/>
        <dbReference type="ChEBI" id="CHEBI:60033"/>
        <dbReference type="ChEBI" id="CHEBI:78435"/>
        <dbReference type="EC" id="2.4.99.28"/>
    </reaction>
</comment>
<sequence>MREKLSSWRNKSGRRSAVKITKGFRITSAVMWNLILVVFIIGLIMAAFAGGAGAGYFASLVQDEPIRDAQELQDSIYDFEETSEVYFANNEYLGNLTTPLERSQISLDDVSENLVNAVIATEDEYFYDHEGIVPKALMRAVFQDFTNAATQTGGSTLTQQLVKNQVLSNEVTHDRKAAEILLAMRLERFMDKDEILEAYLNIVPFGRNASGRQIAGAQAAAEGIFGTEVSELNVPQSAFIAGLPQSPFAYTPFTSAGEQKESIDAALIRMSTVLDRMEQSGYISEEEYQEALDYDISADFTDPEPSSLDEYPYIVDAVESEARDEIMNVLMEEDDIVLDEIEDEDYRALTRSRYTEAAAEEMQRGGFEIHTTIHKDIYDAQQEAVQDFEHFAPNESLMVTVGEEGEEEEVEIDYMEQTGAVMIDNYTGGIISFVGGRDYEESNFNRATGNMRRQTGSTMKSLLTYAVGFETGDLQPGYITPDIPYEYEQDEFDDSEPQEVPNFDGDHSGMITAREALSRSRNVPAVREMAFMDRDVLREALVDYGFEPYFTGSEPNPSTPLGTIGMNVEANTSAFSTFGNDGKRRESHMISRIEDANGNIVFEQDTEQETDILSSETNYMMIDVMRDVLESGLGTAPQLPGFLEFESDLAGKTGTSNEIRDAWFVGFNPNFTMGIWLGYDTEEISVPQEHNGIDYGPRTQRLWADLANAAYGVNEQLVAPNEEFTQPDTVVEEEFCGLTGMEADDACEDAGFVVTDLFNEDYSPSERSEDADRIDYVEVDETNYLALDSTPSEFTRTGTASMNERFDFSGEEFSDYVPDDWNNLIGASEEAPDNGTTPGTMPNLDSSSSSISWDSHPEEDVIGYRVYYSSDGSDFSEVESVRWDQDFEYSGSAGSYRVTAVDVAGRESNPSSTVTVGEGSSDSDEEDSSGNSSNDNEDNSGGGNNSNNESGSPENSEDNNNNGDNSNGGQTDGVNSTSNGINNTGSSNNDGSNNADSSNGSAAAENEGNNDSNSNNNSSGNGNNSGNNSNSVNNANNNAASTPESNSGDNAGGGNEGSNNSSENNSGLNNEPAGNSGSSNENNANNSSNTNSGNNSSSNNEPADNSGSSNENNVNNSSNTNSGNNSSSNNEPADNSGSSNENNVNNSSNTNSGNNSSSNNEPADNSGSSNENNVNNSSNTNSGNNSSSNNEPADNSGSSNENNVNNSSNTNSGNNSSSNNEPADNSGSSNENNVNNSSNTNSGNNSSSNNEPADNSGSSNENNVNNSSNNNSGENEANISGNNSSNNEENNNAAGNNSGNNSTNSSNNESVSNSAEDNTPVDNSENNSNNNNSSGNNSESTNSDNNTENNTESSNS</sequence>
<dbReference type="SUPFAM" id="SSF53955">
    <property type="entry name" value="Lysozyme-like"/>
    <property type="match status" value="1"/>
</dbReference>
<dbReference type="InterPro" id="IPR036950">
    <property type="entry name" value="PBP_transglycosylase"/>
</dbReference>
<evidence type="ECO:0000256" key="4">
    <source>
        <dbReference type="ARBA" id="ARBA00022676"/>
    </source>
</evidence>
<dbReference type="GO" id="GO:0030288">
    <property type="term" value="C:outer membrane-bounded periplasmic space"/>
    <property type="evidence" value="ECO:0007669"/>
    <property type="project" value="TreeGrafter"/>
</dbReference>
<evidence type="ECO:0000256" key="8">
    <source>
        <dbReference type="ARBA" id="ARBA00022984"/>
    </source>
</evidence>
<keyword evidence="1" id="KW-1003">Cell membrane</keyword>
<keyword evidence="7" id="KW-0133">Cell shape</keyword>
<evidence type="ECO:0000259" key="17">
    <source>
        <dbReference type="Pfam" id="PF00912"/>
    </source>
</evidence>
<keyword evidence="8" id="KW-0573">Peptidoglycan synthesis</keyword>
<gene>
    <name evidence="18" type="ORF">FTX54_012930</name>
</gene>
<dbReference type="InterPro" id="IPR001264">
    <property type="entry name" value="Glyco_trans_51"/>
</dbReference>
<feature type="transmembrane region" description="Helical" evidence="16">
    <location>
        <begin position="29"/>
        <end position="57"/>
    </location>
</feature>
<dbReference type="EC" id="2.4.-.-" evidence="18"/>
<keyword evidence="10 16" id="KW-0472">Membrane</keyword>
<evidence type="ECO:0000256" key="11">
    <source>
        <dbReference type="ARBA" id="ARBA00023268"/>
    </source>
</evidence>
<evidence type="ECO:0000256" key="1">
    <source>
        <dbReference type="ARBA" id="ARBA00022475"/>
    </source>
</evidence>
<dbReference type="GO" id="GO:0008360">
    <property type="term" value="P:regulation of cell shape"/>
    <property type="evidence" value="ECO:0007669"/>
    <property type="project" value="UniProtKB-KW"/>
</dbReference>
<organism evidence="18 19">
    <name type="scientific">Alkalicoccus halolimnae</name>
    <dbReference type="NCBI Taxonomy" id="1667239"/>
    <lineage>
        <taxon>Bacteria</taxon>
        <taxon>Bacillati</taxon>
        <taxon>Bacillota</taxon>
        <taxon>Bacilli</taxon>
        <taxon>Bacillales</taxon>
        <taxon>Bacillaceae</taxon>
        <taxon>Alkalicoccus</taxon>
    </lineage>
</organism>
<dbReference type="RefSeq" id="WP_338484844.1">
    <property type="nucleotide sequence ID" value="NZ_CP144914.1"/>
</dbReference>
<keyword evidence="12" id="KW-0961">Cell wall biogenesis/degradation</keyword>
<dbReference type="Pfam" id="PF00912">
    <property type="entry name" value="Transgly"/>
    <property type="match status" value="1"/>
</dbReference>
<keyword evidence="5 18" id="KW-0808">Transferase</keyword>
<feature type="region of interest" description="Disordered" evidence="15">
    <location>
        <begin position="902"/>
        <end position="1356"/>
    </location>
</feature>
<comment type="catalytic activity">
    <reaction evidence="13">
        <text>Preferential cleavage: (Ac)2-L-Lys-D-Ala-|-D-Ala. Also transpeptidation of peptidyl-alanyl moieties that are N-acyl substituents of D-alanine.</text>
        <dbReference type="EC" id="3.4.16.4"/>
    </reaction>
</comment>
<evidence type="ECO:0000313" key="18">
    <source>
        <dbReference type="EMBL" id="WWD79314.1"/>
    </source>
</evidence>
<dbReference type="Proteomes" id="UP000321816">
    <property type="component" value="Chromosome"/>
</dbReference>
<evidence type="ECO:0000256" key="7">
    <source>
        <dbReference type="ARBA" id="ARBA00022960"/>
    </source>
</evidence>
<evidence type="ECO:0000256" key="10">
    <source>
        <dbReference type="ARBA" id="ARBA00023136"/>
    </source>
</evidence>
<dbReference type="SUPFAM" id="SSF56601">
    <property type="entry name" value="beta-lactamase/transpeptidase-like"/>
    <property type="match status" value="1"/>
</dbReference>
<dbReference type="InterPro" id="IPR023346">
    <property type="entry name" value="Lysozyme-like_dom_sf"/>
</dbReference>
<dbReference type="PANTHER" id="PTHR32282:SF32">
    <property type="entry name" value="PENICILLIN-BINDING PROTEIN 2A"/>
    <property type="match status" value="1"/>
</dbReference>
<keyword evidence="6 16" id="KW-0812">Transmembrane</keyword>
<evidence type="ECO:0000256" key="2">
    <source>
        <dbReference type="ARBA" id="ARBA00022645"/>
    </source>
</evidence>
<protein>
    <submittedName>
        <fullName evidence="18">Transglycosylase domain-containing protein</fullName>
        <ecNumber evidence="18">2.4.-.-</ecNumber>
    </submittedName>
</protein>
<keyword evidence="2" id="KW-0378">Hydrolase</keyword>
<feature type="compositionally biased region" description="Low complexity" evidence="15">
    <location>
        <begin position="845"/>
        <end position="854"/>
    </location>
</feature>
<evidence type="ECO:0000256" key="14">
    <source>
        <dbReference type="ARBA" id="ARBA00049902"/>
    </source>
</evidence>
<keyword evidence="11" id="KW-0511">Multifunctional enzyme</keyword>
<dbReference type="InterPro" id="IPR050396">
    <property type="entry name" value="Glycosyltr_51/Transpeptidase"/>
</dbReference>
<feature type="domain" description="Glycosyl transferase family 51" evidence="17">
    <location>
        <begin position="92"/>
        <end position="277"/>
    </location>
</feature>
<keyword evidence="3" id="KW-0645">Protease</keyword>
<evidence type="ECO:0000256" key="15">
    <source>
        <dbReference type="SAM" id="MobiDB-lite"/>
    </source>
</evidence>
<evidence type="ECO:0000256" key="16">
    <source>
        <dbReference type="SAM" id="Phobius"/>
    </source>
</evidence>
<dbReference type="EMBL" id="CP144914">
    <property type="protein sequence ID" value="WWD79314.1"/>
    <property type="molecule type" value="Genomic_DNA"/>
</dbReference>
<feature type="region of interest" description="Disordered" evidence="15">
    <location>
        <begin position="823"/>
        <end position="855"/>
    </location>
</feature>
<feature type="compositionally biased region" description="Low complexity" evidence="15">
    <location>
        <begin position="1057"/>
        <end position="1316"/>
    </location>
</feature>
<keyword evidence="9 16" id="KW-1133">Transmembrane helix</keyword>
<dbReference type="Gene3D" id="3.40.710.10">
    <property type="entry name" value="DD-peptidase/beta-lactamase superfamily"/>
    <property type="match status" value="1"/>
</dbReference>
<keyword evidence="4 18" id="KW-0328">Glycosyltransferase</keyword>
<evidence type="ECO:0000256" key="12">
    <source>
        <dbReference type="ARBA" id="ARBA00023316"/>
    </source>
</evidence>
<dbReference type="GO" id="GO:0009252">
    <property type="term" value="P:peptidoglycan biosynthetic process"/>
    <property type="evidence" value="ECO:0007669"/>
    <property type="project" value="UniProtKB-KW"/>
</dbReference>
<evidence type="ECO:0000313" key="19">
    <source>
        <dbReference type="Proteomes" id="UP000321816"/>
    </source>
</evidence>
<feature type="compositionally biased region" description="Low complexity" evidence="15">
    <location>
        <begin position="945"/>
        <end position="1049"/>
    </location>
</feature>
<dbReference type="KEGG" id="ahal:FTX54_012930"/>
<evidence type="ECO:0000256" key="13">
    <source>
        <dbReference type="ARBA" id="ARBA00034000"/>
    </source>
</evidence>
<reference evidence="18 19" key="1">
    <citation type="submission" date="2024-01" db="EMBL/GenBank/DDBJ databases">
        <title>Complete Genome Sequence of Alkalicoccus halolimnae BZ-SZ-XJ29T, a Moderately Halophilic Bacterium Isolated from a Salt Lake.</title>
        <authorList>
            <person name="Zhao B."/>
        </authorList>
    </citation>
    <scope>NUCLEOTIDE SEQUENCE [LARGE SCALE GENOMIC DNA]</scope>
    <source>
        <strain evidence="18 19">BZ-SZ-XJ29</strain>
    </source>
</reference>